<keyword evidence="5 7" id="KW-0472">Membrane</keyword>
<dbReference type="Proteomes" id="UP000823941">
    <property type="component" value="Chromosome 4"/>
</dbReference>
<evidence type="ECO:0000256" key="7">
    <source>
        <dbReference type="SAM" id="Phobius"/>
    </source>
</evidence>
<keyword evidence="10" id="KW-1185">Reference proteome</keyword>
<keyword evidence="2 7" id="KW-0812">Transmembrane</keyword>
<comment type="subcellular location">
    <subcellularLocation>
        <location evidence="1">Membrane</location>
        <topology evidence="1">Single-pass membrane protein</topology>
    </subcellularLocation>
</comment>
<evidence type="ECO:0000313" key="10">
    <source>
        <dbReference type="Proteomes" id="UP000823941"/>
    </source>
</evidence>
<evidence type="ECO:0000256" key="5">
    <source>
        <dbReference type="ARBA" id="ARBA00023136"/>
    </source>
</evidence>
<evidence type="ECO:0000256" key="3">
    <source>
        <dbReference type="ARBA" id="ARBA00022989"/>
    </source>
</evidence>
<evidence type="ECO:0000256" key="1">
    <source>
        <dbReference type="ARBA" id="ARBA00004167"/>
    </source>
</evidence>
<evidence type="ECO:0000256" key="6">
    <source>
        <dbReference type="SAM" id="Coils"/>
    </source>
</evidence>
<evidence type="ECO:0000256" key="2">
    <source>
        <dbReference type="ARBA" id="ARBA00022692"/>
    </source>
</evidence>
<evidence type="ECO:0000259" key="8">
    <source>
        <dbReference type="Pfam" id="PF06916"/>
    </source>
</evidence>
<dbReference type="InterPro" id="IPR045866">
    <property type="entry name" value="FAM210A/B-like"/>
</dbReference>
<comment type="caution">
    <text evidence="9">The sequence shown here is derived from an EMBL/GenBank/DDBJ whole genome shotgun (WGS) entry which is preliminary data.</text>
</comment>
<feature type="domain" description="DUF1279" evidence="8">
    <location>
        <begin position="104"/>
        <end position="190"/>
    </location>
</feature>
<sequence length="247" mass="28671">MDRFVEKLYRNVNMSLIHRVLNRNCIYSPLFKTVRCSNALQNCPLRIRSSDLCYKISSHQCNVKLLPLYSSSSVSLRTLTSQNDNTDKTKKDNQKEVKKPGLIQRFKQMSRDYWYVLLPVHGVTCLLWYGGFYYLVRSGVDVIALLEYVGVTEKLLQPLRESKAGYFALAFACYKIASPLRYAVTVGVTTLALRKLIALGLIKPVPSSQRLKEMMQEKKDNLQERYQESKQTYKDQLKEFKDKVKKM</sequence>
<proteinExistence type="predicted"/>
<dbReference type="PANTHER" id="PTHR21377:SF1">
    <property type="entry name" value="PROTEIN FAM210A"/>
    <property type="match status" value="1"/>
</dbReference>
<dbReference type="Pfam" id="PF06916">
    <property type="entry name" value="FAM210A-B_dom"/>
    <property type="match status" value="1"/>
</dbReference>
<protein>
    <recommendedName>
        <fullName evidence="8">DUF1279 domain-containing protein</fullName>
    </recommendedName>
</protein>
<feature type="transmembrane region" description="Helical" evidence="7">
    <location>
        <begin position="113"/>
        <end position="136"/>
    </location>
</feature>
<dbReference type="EMBL" id="JAHIBW010000004">
    <property type="protein sequence ID" value="KAG7311322.1"/>
    <property type="molecule type" value="Genomic_DNA"/>
</dbReference>
<gene>
    <name evidence="9" type="ORF">JYU34_002360</name>
</gene>
<evidence type="ECO:0000313" key="9">
    <source>
        <dbReference type="EMBL" id="KAG7311322.1"/>
    </source>
</evidence>
<dbReference type="PANTHER" id="PTHR21377">
    <property type="entry name" value="PROTEIN FAM210B, MITOCHONDRIAL"/>
    <property type="match status" value="1"/>
</dbReference>
<dbReference type="InterPro" id="IPR009688">
    <property type="entry name" value="FAM210A/B-like_dom"/>
</dbReference>
<name>A0ABQ7R1Z6_PLUXY</name>
<reference evidence="9 10" key="1">
    <citation type="submission" date="2021-06" db="EMBL/GenBank/DDBJ databases">
        <title>A haploid diamondback moth (Plutella xylostella L.) genome assembly resolves 31 chromosomes and identifies a diamide resistance mutation.</title>
        <authorList>
            <person name="Ward C.M."/>
            <person name="Perry K.D."/>
            <person name="Baker G."/>
            <person name="Powis K."/>
            <person name="Heckel D.G."/>
            <person name="Baxter S.W."/>
        </authorList>
    </citation>
    <scope>NUCLEOTIDE SEQUENCE [LARGE SCALE GENOMIC DNA]</scope>
    <source>
        <strain evidence="9 10">LV</strain>
        <tissue evidence="9">Single pupa</tissue>
    </source>
</reference>
<keyword evidence="3 7" id="KW-1133">Transmembrane helix</keyword>
<organism evidence="9 10">
    <name type="scientific">Plutella xylostella</name>
    <name type="common">Diamondback moth</name>
    <name type="synonym">Plutella maculipennis</name>
    <dbReference type="NCBI Taxonomy" id="51655"/>
    <lineage>
        <taxon>Eukaryota</taxon>
        <taxon>Metazoa</taxon>
        <taxon>Ecdysozoa</taxon>
        <taxon>Arthropoda</taxon>
        <taxon>Hexapoda</taxon>
        <taxon>Insecta</taxon>
        <taxon>Pterygota</taxon>
        <taxon>Neoptera</taxon>
        <taxon>Endopterygota</taxon>
        <taxon>Lepidoptera</taxon>
        <taxon>Glossata</taxon>
        <taxon>Ditrysia</taxon>
        <taxon>Yponomeutoidea</taxon>
        <taxon>Plutellidae</taxon>
        <taxon>Plutella</taxon>
    </lineage>
</organism>
<feature type="coiled-coil region" evidence="6">
    <location>
        <begin position="208"/>
        <end position="243"/>
    </location>
</feature>
<evidence type="ECO:0000256" key="4">
    <source>
        <dbReference type="ARBA" id="ARBA00023054"/>
    </source>
</evidence>
<accession>A0ABQ7R1Z6</accession>
<keyword evidence="4 6" id="KW-0175">Coiled coil</keyword>